<dbReference type="Pfam" id="PF08240">
    <property type="entry name" value="ADH_N"/>
    <property type="match status" value="1"/>
</dbReference>
<dbReference type="RefSeq" id="WP_092409493.1">
    <property type="nucleotide sequence ID" value="NZ_FOVF01000026.1"/>
</dbReference>
<organism evidence="2 3">
    <name type="scientific">Dokdonella immobilis</name>
    <dbReference type="NCBI Taxonomy" id="578942"/>
    <lineage>
        <taxon>Bacteria</taxon>
        <taxon>Pseudomonadati</taxon>
        <taxon>Pseudomonadota</taxon>
        <taxon>Gammaproteobacteria</taxon>
        <taxon>Lysobacterales</taxon>
        <taxon>Rhodanobacteraceae</taxon>
        <taxon>Dokdonella</taxon>
    </lineage>
</organism>
<evidence type="ECO:0000259" key="1">
    <source>
        <dbReference type="SMART" id="SM00829"/>
    </source>
</evidence>
<dbReference type="InterPro" id="IPR051397">
    <property type="entry name" value="Zn-ADH-like_protein"/>
</dbReference>
<sequence>MKAIICENWGAPSTLQLREMPTPIPGPKQVLVRVQVAAVNFPDALIVAGKYQFRPEFPFSPGGELAGEIIALGSEVKRLAVGDKVVGLASHGAYAQEALIDATHIVPLPKGISDAELELAGSFVLTYGTSLHAIKDRGQAQPGESMLVLGAGGGVGIAAVEIGKLMGLHVIAAASSEDKRDAALAHGADAVIDYSGEDLRERIKTLTQGKGVDLVYDPVGGEFAEPALRSVGWRGRYLVVGFAAGEIPKIPINLLLLKGSSLVGVFWGEFVRREPALSAESLAMLFTWLHERKIRPLISKRYPLSQAPAALDALLARKVIGKLVILPQQVE</sequence>
<dbReference type="CDD" id="cd08241">
    <property type="entry name" value="QOR1"/>
    <property type="match status" value="1"/>
</dbReference>
<dbReference type="PANTHER" id="PTHR43677">
    <property type="entry name" value="SHORT-CHAIN DEHYDROGENASE/REDUCTASE"/>
    <property type="match status" value="1"/>
</dbReference>
<dbReference type="SUPFAM" id="SSF50129">
    <property type="entry name" value="GroES-like"/>
    <property type="match status" value="1"/>
</dbReference>
<gene>
    <name evidence="2" type="ORF">SAMN05216289_12638</name>
</gene>
<dbReference type="InterPro" id="IPR020843">
    <property type="entry name" value="ER"/>
</dbReference>
<dbReference type="Proteomes" id="UP000198575">
    <property type="component" value="Unassembled WGS sequence"/>
</dbReference>
<dbReference type="STRING" id="578942.SAMN05216289_12638"/>
<dbReference type="PANTHER" id="PTHR43677:SF4">
    <property type="entry name" value="QUINONE OXIDOREDUCTASE-LIKE PROTEIN 2"/>
    <property type="match status" value="1"/>
</dbReference>
<dbReference type="InterPro" id="IPR013149">
    <property type="entry name" value="ADH-like_C"/>
</dbReference>
<evidence type="ECO:0000313" key="3">
    <source>
        <dbReference type="Proteomes" id="UP000198575"/>
    </source>
</evidence>
<reference evidence="2 3" key="1">
    <citation type="submission" date="2016-10" db="EMBL/GenBank/DDBJ databases">
        <authorList>
            <person name="de Groot N.N."/>
        </authorList>
    </citation>
    <scope>NUCLEOTIDE SEQUENCE [LARGE SCALE GENOMIC DNA]</scope>
    <source>
        <strain evidence="2 3">CGMCC 1.7659</strain>
    </source>
</reference>
<feature type="domain" description="Enoyl reductase (ER)" evidence="1">
    <location>
        <begin position="10"/>
        <end position="325"/>
    </location>
</feature>
<dbReference type="SUPFAM" id="SSF51735">
    <property type="entry name" value="NAD(P)-binding Rossmann-fold domains"/>
    <property type="match status" value="1"/>
</dbReference>
<dbReference type="Pfam" id="PF00107">
    <property type="entry name" value="ADH_zinc_N"/>
    <property type="match status" value="1"/>
</dbReference>
<dbReference type="OrthoDB" id="9785812at2"/>
<dbReference type="Gene3D" id="3.90.180.10">
    <property type="entry name" value="Medium-chain alcohol dehydrogenases, catalytic domain"/>
    <property type="match status" value="1"/>
</dbReference>
<proteinExistence type="predicted"/>
<dbReference type="Gene3D" id="3.40.50.720">
    <property type="entry name" value="NAD(P)-binding Rossmann-like Domain"/>
    <property type="match status" value="1"/>
</dbReference>
<dbReference type="AlphaFoldDB" id="A0A1I4ZJ92"/>
<dbReference type="InterPro" id="IPR013154">
    <property type="entry name" value="ADH-like_N"/>
</dbReference>
<dbReference type="InterPro" id="IPR011032">
    <property type="entry name" value="GroES-like_sf"/>
</dbReference>
<keyword evidence="3" id="KW-1185">Reference proteome</keyword>
<protein>
    <submittedName>
        <fullName evidence="2">NADPH2:quinone reductase</fullName>
    </submittedName>
</protein>
<name>A0A1I4ZJ92_9GAMM</name>
<dbReference type="InterPro" id="IPR036291">
    <property type="entry name" value="NAD(P)-bd_dom_sf"/>
</dbReference>
<dbReference type="GO" id="GO:0016491">
    <property type="term" value="F:oxidoreductase activity"/>
    <property type="evidence" value="ECO:0007669"/>
    <property type="project" value="InterPro"/>
</dbReference>
<accession>A0A1I4ZJ92</accession>
<dbReference type="SMART" id="SM00829">
    <property type="entry name" value="PKS_ER"/>
    <property type="match status" value="1"/>
</dbReference>
<dbReference type="EMBL" id="FOVF01000026">
    <property type="protein sequence ID" value="SFN50336.1"/>
    <property type="molecule type" value="Genomic_DNA"/>
</dbReference>
<evidence type="ECO:0000313" key="2">
    <source>
        <dbReference type="EMBL" id="SFN50336.1"/>
    </source>
</evidence>